<sequence>MKVVRILESPKIQEIELAQQVREMVLGSSSPTDDEDFPSSHTPHSTRQPRVTDSRLSVFDPPPPRLPPR</sequence>
<accession>A0AA35RZ21</accession>
<dbReference type="AlphaFoldDB" id="A0AA35RZ21"/>
<evidence type="ECO:0000256" key="1">
    <source>
        <dbReference type="SAM" id="MobiDB-lite"/>
    </source>
</evidence>
<gene>
    <name evidence="2" type="ORF">GBAR_LOCUS12201</name>
</gene>
<protein>
    <submittedName>
        <fullName evidence="2">Uncharacterized protein</fullName>
    </submittedName>
</protein>
<feature type="non-terminal residue" evidence="2">
    <location>
        <position position="69"/>
    </location>
</feature>
<evidence type="ECO:0000313" key="3">
    <source>
        <dbReference type="Proteomes" id="UP001174909"/>
    </source>
</evidence>
<feature type="compositionally biased region" description="Pro residues" evidence="1">
    <location>
        <begin position="60"/>
        <end position="69"/>
    </location>
</feature>
<organism evidence="2 3">
    <name type="scientific">Geodia barretti</name>
    <name type="common">Barrett's horny sponge</name>
    <dbReference type="NCBI Taxonomy" id="519541"/>
    <lineage>
        <taxon>Eukaryota</taxon>
        <taxon>Metazoa</taxon>
        <taxon>Porifera</taxon>
        <taxon>Demospongiae</taxon>
        <taxon>Heteroscleromorpha</taxon>
        <taxon>Tetractinellida</taxon>
        <taxon>Astrophorina</taxon>
        <taxon>Geodiidae</taxon>
        <taxon>Geodia</taxon>
    </lineage>
</organism>
<dbReference type="Proteomes" id="UP001174909">
    <property type="component" value="Unassembled WGS sequence"/>
</dbReference>
<dbReference type="EMBL" id="CASHTH010001826">
    <property type="protein sequence ID" value="CAI8020390.1"/>
    <property type="molecule type" value="Genomic_DNA"/>
</dbReference>
<name>A0AA35RZ21_GEOBA</name>
<reference evidence="2" key="1">
    <citation type="submission" date="2023-03" db="EMBL/GenBank/DDBJ databases">
        <authorList>
            <person name="Steffen K."/>
            <person name="Cardenas P."/>
        </authorList>
    </citation>
    <scope>NUCLEOTIDE SEQUENCE</scope>
</reference>
<proteinExistence type="predicted"/>
<feature type="region of interest" description="Disordered" evidence="1">
    <location>
        <begin position="25"/>
        <end position="69"/>
    </location>
</feature>
<feature type="compositionally biased region" description="Polar residues" evidence="1">
    <location>
        <begin position="39"/>
        <end position="55"/>
    </location>
</feature>
<comment type="caution">
    <text evidence="2">The sequence shown here is derived from an EMBL/GenBank/DDBJ whole genome shotgun (WGS) entry which is preliminary data.</text>
</comment>
<evidence type="ECO:0000313" key="2">
    <source>
        <dbReference type="EMBL" id="CAI8020390.1"/>
    </source>
</evidence>
<keyword evidence="3" id="KW-1185">Reference proteome</keyword>